<dbReference type="GO" id="GO:0035251">
    <property type="term" value="F:UDP-glucosyltransferase activity"/>
    <property type="evidence" value="ECO:0007669"/>
    <property type="project" value="TreeGrafter"/>
</dbReference>
<organism evidence="6">
    <name type="scientific">Beta vulgaris</name>
    <name type="common">Sugar beet</name>
    <dbReference type="NCBI Taxonomy" id="161934"/>
    <lineage>
        <taxon>Eukaryota</taxon>
        <taxon>Viridiplantae</taxon>
        <taxon>Streptophyta</taxon>
        <taxon>Embryophyta</taxon>
        <taxon>Tracheophyta</taxon>
        <taxon>Spermatophyta</taxon>
        <taxon>Magnoliopsida</taxon>
        <taxon>eudicotyledons</taxon>
        <taxon>Gunneridae</taxon>
        <taxon>Pentapetalae</taxon>
        <taxon>Caryophyllales</taxon>
        <taxon>Chenopodiaceae</taxon>
        <taxon>Betoideae</taxon>
        <taxon>Beta</taxon>
    </lineage>
</organism>
<keyword evidence="3 4" id="KW-0808">Transferase</keyword>
<name>Q5GIG8_BETVU</name>
<dbReference type="SUPFAM" id="SSF53756">
    <property type="entry name" value="UDP-Glycosyltransferase/glycogen phosphorylase"/>
    <property type="match status" value="1"/>
</dbReference>
<accession>Q5GIG8</accession>
<dbReference type="CDD" id="cd03784">
    <property type="entry name" value="GT1_Gtf-like"/>
    <property type="match status" value="1"/>
</dbReference>
<evidence type="ECO:0000256" key="3">
    <source>
        <dbReference type="ARBA" id="ARBA00022679"/>
    </source>
</evidence>
<keyword evidence="2 4" id="KW-0328">Glycosyltransferase</keyword>
<dbReference type="PANTHER" id="PTHR48047">
    <property type="entry name" value="GLYCOSYLTRANSFERASE"/>
    <property type="match status" value="1"/>
</dbReference>
<dbReference type="EC" id="2.4.1.-" evidence="5"/>
<dbReference type="CAZy" id="GT1">
    <property type="family name" value="Glycosyltransferase Family 1"/>
</dbReference>
<reference evidence="6" key="2">
    <citation type="journal article" date="2006" name="Phytochemistry">
        <title>Cloning and functional characterisation of two regioselective flavonoid glucosyltransferases from Beta vulgaris.</title>
        <authorList>
            <person name="Isayenkova J."/>
            <person name="Wray V."/>
            <person name="Nimtz M."/>
            <person name="Strack D."/>
            <person name="Vogt T."/>
        </authorList>
    </citation>
    <scope>NUCLEOTIDE SEQUENCE</scope>
</reference>
<evidence type="ECO:0000313" key="6">
    <source>
        <dbReference type="EMBL" id="AAS94329.1"/>
    </source>
</evidence>
<dbReference type="FunFam" id="3.40.50.2000:FF:000071">
    <property type="entry name" value="Glycosyltransferase"/>
    <property type="match status" value="1"/>
</dbReference>
<evidence type="ECO:0000256" key="1">
    <source>
        <dbReference type="ARBA" id="ARBA00009995"/>
    </source>
</evidence>
<sequence length="476" mass="54074">MDDKSQQLHIVLFPFMAHGHMIPTLDIARLFAARGVKTTLITTPRNAPTFLTAIEKGNKSGAPTINVEVFNFQAQSFGLPEGCENLEQALGPGIRDRFFKAAAMLRDQLEHFLEKTRPNCLVADMFFPWATDSAAKFNIPRLVFHGHCLFALCALEIIRLHEPYNNASSDEEPFLLPHLPHEIELTRLQFSEELWKNGGDSDYKERSKAIKESELKCYGVLVNSFYELEPDYAEYFRKDLGRRAWNIGPVSLYNRSNEEKAQRGKQASIDEHECLKWLNSKKPNSVIYICFGSTMHMIPSQLNEIAMGLEASGKDFIWVVRNEDDLGEFEQRMEGKGLIIRGWAPQVLILEHEVIGAFVTHCGWNSTIEGIAAGVPMVTWPVFAEQFLNEKLITRVLRIGIPVGAKKWDCKPSEEYVVKKNDIEKALREVMEGNEAEERRTRAKEYKEMAWKALQEGGSSYSDLSALIDELRGLST</sequence>
<evidence type="ECO:0000256" key="2">
    <source>
        <dbReference type="ARBA" id="ARBA00022676"/>
    </source>
</evidence>
<dbReference type="InterPro" id="IPR002213">
    <property type="entry name" value="UDP_glucos_trans"/>
</dbReference>
<dbReference type="EMBL" id="AY526080">
    <property type="protein sequence ID" value="AAS94329.1"/>
    <property type="molecule type" value="mRNA"/>
</dbReference>
<dbReference type="Pfam" id="PF00201">
    <property type="entry name" value="UDPGT"/>
    <property type="match status" value="1"/>
</dbReference>
<protein>
    <recommendedName>
        <fullName evidence="5">Glycosyltransferase</fullName>
        <ecNumber evidence="5">2.4.1.-</ecNumber>
    </recommendedName>
</protein>
<evidence type="ECO:0000256" key="5">
    <source>
        <dbReference type="RuleBase" id="RU362057"/>
    </source>
</evidence>
<evidence type="ECO:0000256" key="4">
    <source>
        <dbReference type="RuleBase" id="RU003718"/>
    </source>
</evidence>
<dbReference type="FunFam" id="3.40.50.2000:FF:000047">
    <property type="entry name" value="Glycosyltransferase"/>
    <property type="match status" value="1"/>
</dbReference>
<dbReference type="PANTHER" id="PTHR48047:SF45">
    <property type="entry name" value="SCOPOLETIN GLUCOSYLTRANSFERASE-LIKE"/>
    <property type="match status" value="1"/>
</dbReference>
<comment type="similarity">
    <text evidence="1 4">Belongs to the UDP-glycosyltransferase family.</text>
</comment>
<reference evidence="6" key="1">
    <citation type="submission" date="2004-01" db="EMBL/GenBank/DDBJ databases">
        <title>Flavonoid- and betanidin-O-glucosyltransferase from Beta vulgaris L. (red beet).</title>
        <authorList>
            <person name="Hans J."/>
            <person name="Vogt T."/>
            <person name="Strack D."/>
        </authorList>
    </citation>
    <scope>NUCLEOTIDE SEQUENCE</scope>
</reference>
<proteinExistence type="evidence at transcript level"/>
<dbReference type="InterPro" id="IPR035595">
    <property type="entry name" value="UDP_glycos_trans_CS"/>
</dbReference>
<dbReference type="SMR" id="Q5GIG8"/>
<dbReference type="AlphaFoldDB" id="Q5GIG8"/>
<dbReference type="PROSITE" id="PS00375">
    <property type="entry name" value="UDPGT"/>
    <property type="match status" value="1"/>
</dbReference>
<dbReference type="Gene3D" id="3.40.50.2000">
    <property type="entry name" value="Glycogen Phosphorylase B"/>
    <property type="match status" value="2"/>
</dbReference>